<evidence type="ECO:0000256" key="2">
    <source>
        <dbReference type="SAM" id="Phobius"/>
    </source>
</evidence>
<keyword evidence="2" id="KW-0472">Membrane</keyword>
<organism evidence="4 5">
    <name type="scientific">Microbacterium paraoxydans</name>
    <dbReference type="NCBI Taxonomy" id="199592"/>
    <lineage>
        <taxon>Bacteria</taxon>
        <taxon>Bacillati</taxon>
        <taxon>Actinomycetota</taxon>
        <taxon>Actinomycetes</taxon>
        <taxon>Micrococcales</taxon>
        <taxon>Microbacteriaceae</taxon>
        <taxon>Microbacterium</taxon>
    </lineage>
</organism>
<feature type="domain" description="DUF4097" evidence="3">
    <location>
        <begin position="89"/>
        <end position="298"/>
    </location>
</feature>
<accession>A0A1H1SWH1</accession>
<dbReference type="eggNOG" id="COG3595">
    <property type="taxonomic scope" value="Bacteria"/>
</dbReference>
<sequence>MTTENTGAQGGHTPITPPPPPSAALPTPAPGAPGPQRSSGATAVMIVTAVVGGIALLGAGGTAAVAATGTLLSSSRPDSVQTVDVDGVTAIDLDADASMVRIDFGDVDAAELSVTNGRGSWTFEREADELVVRSPRPAFGWWFGNWFGDDERAVLTLPEELSGSDLDASLTLDAGALDVSGEFGTLEVQINAGSLDVSGAASAFDVQMNAGRADVLLDGVDQADLGIAAGDLTVELTGDAPTTTTIDVSAGSLNLTLPDVEYRISQDVNAGSFDARVDESPSARRTIDVSVSAGSVDVSPGR</sequence>
<feature type="compositionally biased region" description="Pro residues" evidence="1">
    <location>
        <begin position="15"/>
        <end position="33"/>
    </location>
</feature>
<name>A0A1H1SWH1_9MICO</name>
<proteinExistence type="predicted"/>
<evidence type="ECO:0000256" key="1">
    <source>
        <dbReference type="SAM" id="MobiDB-lite"/>
    </source>
</evidence>
<keyword evidence="2" id="KW-0812">Transmembrane</keyword>
<protein>
    <submittedName>
        <fullName evidence="4">Putative adhesin</fullName>
    </submittedName>
</protein>
<gene>
    <name evidence="4" type="ORF">SAMN04489809_2029</name>
</gene>
<dbReference type="AlphaFoldDB" id="A0A1H1SWH1"/>
<evidence type="ECO:0000313" key="4">
    <source>
        <dbReference type="EMBL" id="SDS51759.1"/>
    </source>
</evidence>
<keyword evidence="2" id="KW-1133">Transmembrane helix</keyword>
<dbReference type="Proteomes" id="UP000182126">
    <property type="component" value="Chromosome I"/>
</dbReference>
<evidence type="ECO:0000313" key="5">
    <source>
        <dbReference type="Proteomes" id="UP000182126"/>
    </source>
</evidence>
<dbReference type="EMBL" id="LT629770">
    <property type="protein sequence ID" value="SDS51759.1"/>
    <property type="molecule type" value="Genomic_DNA"/>
</dbReference>
<reference evidence="4 5" key="1">
    <citation type="submission" date="2016-10" db="EMBL/GenBank/DDBJ databases">
        <authorList>
            <person name="de Groot N.N."/>
        </authorList>
    </citation>
    <scope>NUCLEOTIDE SEQUENCE [LARGE SCALE GENOMIC DNA]</scope>
    <source>
        <strain evidence="4 5">DSM 15019</strain>
    </source>
</reference>
<evidence type="ECO:0000259" key="3">
    <source>
        <dbReference type="Pfam" id="PF13349"/>
    </source>
</evidence>
<dbReference type="InterPro" id="IPR025164">
    <property type="entry name" value="Toastrack_DUF4097"/>
</dbReference>
<feature type="transmembrane region" description="Helical" evidence="2">
    <location>
        <begin position="43"/>
        <end position="67"/>
    </location>
</feature>
<feature type="region of interest" description="Disordered" evidence="1">
    <location>
        <begin position="1"/>
        <end position="39"/>
    </location>
</feature>
<dbReference type="Pfam" id="PF13349">
    <property type="entry name" value="DUF4097"/>
    <property type="match status" value="1"/>
</dbReference>